<evidence type="ECO:0000256" key="7">
    <source>
        <dbReference type="PROSITE-ProRule" id="PRU00205"/>
    </source>
</evidence>
<dbReference type="Gene3D" id="1.10.10.60">
    <property type="entry name" value="Homeodomain-like"/>
    <property type="match status" value="1"/>
</dbReference>
<evidence type="ECO:0000256" key="1">
    <source>
        <dbReference type="ARBA" id="ARBA00004141"/>
    </source>
</evidence>
<dbReference type="GO" id="GO:0016020">
    <property type="term" value="C:membrane"/>
    <property type="evidence" value="ECO:0007669"/>
    <property type="project" value="UniProtKB-SubCell"/>
</dbReference>
<comment type="pathway">
    <text evidence="2">Lipid metabolism; sphingolipid metabolism.</text>
</comment>
<dbReference type="OrthoDB" id="537032at2759"/>
<keyword evidence="11" id="KW-1185">Reference proteome</keyword>
<feature type="transmembrane region" description="Helical" evidence="8">
    <location>
        <begin position="174"/>
        <end position="193"/>
    </location>
</feature>
<dbReference type="EMBL" id="OV651818">
    <property type="protein sequence ID" value="CAH1112725.1"/>
    <property type="molecule type" value="Genomic_DNA"/>
</dbReference>
<dbReference type="SMART" id="SM00724">
    <property type="entry name" value="TLC"/>
    <property type="match status" value="1"/>
</dbReference>
<dbReference type="AlphaFoldDB" id="A0A9P0D2H5"/>
<evidence type="ECO:0000256" key="6">
    <source>
        <dbReference type="ARBA" id="ARBA00023136"/>
    </source>
</evidence>
<dbReference type="Pfam" id="PF03798">
    <property type="entry name" value="TRAM_LAG1_CLN8"/>
    <property type="match status" value="1"/>
</dbReference>
<keyword evidence="5 8" id="KW-1133">Transmembrane helix</keyword>
<feature type="transmembrane region" description="Helical" evidence="8">
    <location>
        <begin position="148"/>
        <end position="167"/>
    </location>
</feature>
<name>A0A9P0D2H5_9CUCU</name>
<feature type="domain" description="TLC" evidence="9">
    <location>
        <begin position="99"/>
        <end position="298"/>
    </location>
</feature>
<evidence type="ECO:0000256" key="2">
    <source>
        <dbReference type="ARBA" id="ARBA00004760"/>
    </source>
</evidence>
<gene>
    <name evidence="10" type="ORF">PSYICH_LOCUS12368</name>
</gene>
<dbReference type="GO" id="GO:0046513">
    <property type="term" value="P:ceramide biosynthetic process"/>
    <property type="evidence" value="ECO:0007669"/>
    <property type="project" value="InterPro"/>
</dbReference>
<comment type="pathway">
    <text evidence="3">Sphingolipid metabolism.</text>
</comment>
<dbReference type="InterPro" id="IPR016439">
    <property type="entry name" value="Lag1/Lac1-like"/>
</dbReference>
<evidence type="ECO:0000256" key="3">
    <source>
        <dbReference type="ARBA" id="ARBA00004991"/>
    </source>
</evidence>
<dbReference type="PROSITE" id="PS50922">
    <property type="entry name" value="TLC"/>
    <property type="match status" value="1"/>
</dbReference>
<dbReference type="PANTHER" id="PTHR12560">
    <property type="entry name" value="LONGEVITY ASSURANCE FACTOR 1 LAG1"/>
    <property type="match status" value="1"/>
</dbReference>
<feature type="transmembrane region" description="Helical" evidence="8">
    <location>
        <begin position="231"/>
        <end position="254"/>
    </location>
</feature>
<reference evidence="10" key="1">
    <citation type="submission" date="2022-01" db="EMBL/GenBank/DDBJ databases">
        <authorList>
            <person name="King R."/>
        </authorList>
    </citation>
    <scope>NUCLEOTIDE SEQUENCE</scope>
</reference>
<evidence type="ECO:0000259" key="9">
    <source>
        <dbReference type="PROSITE" id="PS50922"/>
    </source>
</evidence>
<dbReference type="Proteomes" id="UP001153636">
    <property type="component" value="Chromosome 6"/>
</dbReference>
<protein>
    <recommendedName>
        <fullName evidence="9">TLC domain-containing protein</fullName>
    </recommendedName>
</protein>
<dbReference type="PANTHER" id="PTHR12560:SF0">
    <property type="entry name" value="LD18904P"/>
    <property type="match status" value="1"/>
</dbReference>
<proteinExistence type="predicted"/>
<accession>A0A9P0D2H5</accession>
<evidence type="ECO:0000313" key="11">
    <source>
        <dbReference type="Proteomes" id="UP001153636"/>
    </source>
</evidence>
<organism evidence="10 11">
    <name type="scientific">Psylliodes chrysocephalus</name>
    <dbReference type="NCBI Taxonomy" id="3402493"/>
    <lineage>
        <taxon>Eukaryota</taxon>
        <taxon>Metazoa</taxon>
        <taxon>Ecdysozoa</taxon>
        <taxon>Arthropoda</taxon>
        <taxon>Hexapoda</taxon>
        <taxon>Insecta</taxon>
        <taxon>Pterygota</taxon>
        <taxon>Neoptera</taxon>
        <taxon>Endopterygota</taxon>
        <taxon>Coleoptera</taxon>
        <taxon>Polyphaga</taxon>
        <taxon>Cucujiformia</taxon>
        <taxon>Chrysomeloidea</taxon>
        <taxon>Chrysomelidae</taxon>
        <taxon>Galerucinae</taxon>
        <taxon>Alticini</taxon>
        <taxon>Psylliodes</taxon>
    </lineage>
</organism>
<comment type="subcellular location">
    <subcellularLocation>
        <location evidence="1">Membrane</location>
        <topology evidence="1">Multi-pass membrane protein</topology>
    </subcellularLocation>
</comment>
<evidence type="ECO:0000313" key="10">
    <source>
        <dbReference type="EMBL" id="CAH1112725.1"/>
    </source>
</evidence>
<evidence type="ECO:0000256" key="5">
    <source>
        <dbReference type="ARBA" id="ARBA00022989"/>
    </source>
</evidence>
<sequence>MSLVQHDLQILYPLPMALVMGLLRYLFEKYILTPLAKRLGIKPLPVTKNQVLENAFKASEDWNRKQILQISIKSNMSERDVERWLRLRKNSIKKHSKLDKFCENCWKLLYYTMIFSYGFVVMWNKPWFWDISKCWDDIHNQIVTTDIWLYYMVPLSFYWSLLVTQFFDVKRKDFWEMFAHHVITIVLMSLSWIFRFIRIGTLVLLVHDFSDIFLEAAKVTHYAKLNKLRDICFGMFAVSWLVTRLGIYPLWIIWDCIVDESGASPAAYYTFNSLLIMLLILHCFWTCLLGKFIMISFIPGKMNKDIRSGSESEGDHVKSKYFFGLEV</sequence>
<dbReference type="GO" id="GO:0050291">
    <property type="term" value="F:sphingosine N-acyltransferase activity"/>
    <property type="evidence" value="ECO:0007669"/>
    <property type="project" value="InterPro"/>
</dbReference>
<feature type="transmembrane region" description="Helical" evidence="8">
    <location>
        <begin position="274"/>
        <end position="298"/>
    </location>
</feature>
<feature type="transmembrane region" description="Helical" evidence="8">
    <location>
        <begin position="12"/>
        <end position="32"/>
    </location>
</feature>
<evidence type="ECO:0000256" key="4">
    <source>
        <dbReference type="ARBA" id="ARBA00022692"/>
    </source>
</evidence>
<keyword evidence="6 7" id="KW-0472">Membrane</keyword>
<dbReference type="InterPro" id="IPR006634">
    <property type="entry name" value="TLC-dom"/>
</dbReference>
<keyword evidence="4 7" id="KW-0812">Transmembrane</keyword>
<evidence type="ECO:0000256" key="8">
    <source>
        <dbReference type="SAM" id="Phobius"/>
    </source>
</evidence>